<reference evidence="1" key="1">
    <citation type="submission" date="2022-07" db="EMBL/GenBank/DDBJ databases">
        <title>Genome Sequence of Leucocoprinus birnbaumii.</title>
        <authorList>
            <person name="Buettner E."/>
        </authorList>
    </citation>
    <scope>NUCLEOTIDE SEQUENCE</scope>
    <source>
        <strain evidence="1">VT141</strain>
    </source>
</reference>
<dbReference type="Gene3D" id="3.40.50.720">
    <property type="entry name" value="NAD(P)-binding Rossmann-like Domain"/>
    <property type="match status" value="1"/>
</dbReference>
<organism evidence="1 2">
    <name type="scientific">Leucocoprinus birnbaumii</name>
    <dbReference type="NCBI Taxonomy" id="56174"/>
    <lineage>
        <taxon>Eukaryota</taxon>
        <taxon>Fungi</taxon>
        <taxon>Dikarya</taxon>
        <taxon>Basidiomycota</taxon>
        <taxon>Agaricomycotina</taxon>
        <taxon>Agaricomycetes</taxon>
        <taxon>Agaricomycetidae</taxon>
        <taxon>Agaricales</taxon>
        <taxon>Agaricineae</taxon>
        <taxon>Agaricaceae</taxon>
        <taxon>Leucocoprinus</taxon>
    </lineage>
</organism>
<name>A0AAD5YJX0_9AGAR</name>
<dbReference type="InterPro" id="IPR036291">
    <property type="entry name" value="NAD(P)-bd_dom_sf"/>
</dbReference>
<dbReference type="SUPFAM" id="SSF51735">
    <property type="entry name" value="NAD(P)-binding Rossmann-fold domains"/>
    <property type="match status" value="1"/>
</dbReference>
<sequence length="265" mass="30108">MGQSVLITSRRAKPESPTTPFKDFRIVQFDWHDDSTFMKPFSYISYHRTELGEDISPIDRVLLIVPISMNMLDHMRPFVESAMRQGVKRFVLVSATPARKGEPGLGKVHEYIENLGMEWCVLRPSWFMENFATNYRAVPFVSIDDVVPVACQALLAKKSLNREQIIVGPELLSYNQAASIFSRVLNRPITHRRETAMEHAKLYKMVGLGEVDADLLTRYDTSVARGSDEEVFADCRISGCGRNREKNMLIRKGVPSTPSLESFMS</sequence>
<dbReference type="InterPro" id="IPR051604">
    <property type="entry name" value="Ergot_Alk_Oxidoreductase"/>
</dbReference>
<evidence type="ECO:0000313" key="1">
    <source>
        <dbReference type="EMBL" id="KAJ3556622.1"/>
    </source>
</evidence>
<gene>
    <name evidence="1" type="ORF">NP233_g11938</name>
</gene>
<accession>A0AAD5YJX0</accession>
<evidence type="ECO:0008006" key="3">
    <source>
        <dbReference type="Google" id="ProtNLM"/>
    </source>
</evidence>
<dbReference type="PANTHER" id="PTHR43162">
    <property type="match status" value="1"/>
</dbReference>
<proteinExistence type="predicted"/>
<dbReference type="EMBL" id="JANIEX010001560">
    <property type="protein sequence ID" value="KAJ3556622.1"/>
    <property type="molecule type" value="Genomic_DNA"/>
</dbReference>
<dbReference type="Proteomes" id="UP001213000">
    <property type="component" value="Unassembled WGS sequence"/>
</dbReference>
<dbReference type="Gene3D" id="3.90.25.10">
    <property type="entry name" value="UDP-galactose 4-epimerase, domain 1"/>
    <property type="match status" value="1"/>
</dbReference>
<protein>
    <recommendedName>
        <fullName evidence="3">Agroclavine dehydrogenase</fullName>
    </recommendedName>
</protein>
<keyword evidence="2" id="KW-1185">Reference proteome</keyword>
<dbReference type="AlphaFoldDB" id="A0AAD5YJX0"/>
<evidence type="ECO:0000313" key="2">
    <source>
        <dbReference type="Proteomes" id="UP001213000"/>
    </source>
</evidence>
<comment type="caution">
    <text evidence="1">The sequence shown here is derived from an EMBL/GenBank/DDBJ whole genome shotgun (WGS) entry which is preliminary data.</text>
</comment>
<dbReference type="PANTHER" id="PTHR43162:SF1">
    <property type="entry name" value="PRESTALK A DIFFERENTIATION PROTEIN A"/>
    <property type="match status" value="1"/>
</dbReference>